<dbReference type="Proteomes" id="UP000887576">
    <property type="component" value="Unplaced"/>
</dbReference>
<reference evidence="2" key="1">
    <citation type="submission" date="2022-11" db="UniProtKB">
        <authorList>
            <consortium name="WormBaseParasite"/>
        </authorList>
    </citation>
    <scope>IDENTIFICATION</scope>
</reference>
<protein>
    <submittedName>
        <fullName evidence="2">Transmembrane protein</fullName>
    </submittedName>
</protein>
<accession>A0AC34Q221</accession>
<dbReference type="WBParaSite" id="JU765_v2.g1223.t1">
    <property type="protein sequence ID" value="JU765_v2.g1223.t1"/>
    <property type="gene ID" value="JU765_v2.g1223"/>
</dbReference>
<sequence length="424" mass="46004">MHVVSWFIVLQICSVASDVVDLTEDKTYRFIVEKEGFTVKICGSGNGQPSLCYNGLNGGYSSKTCLDSTSCKISAFVFGNDIVVYYGGGSGHFKSECAVVKIEEKIQYGVNVQQDLNGTCQWKTDAKGMLAVDVTTAVGFTMTISGVTSVPDVNESAVAIAVYIVIGFVVLGTIVGIGFGGYCWWKNVASDVVDLTEDKTYRFIVPKEGFIVKICGSGNGTPFLCYDGVDGGYLSKMCLDSTSCLIKARYLAVKDFFVNYGGGSGHFKPGCAEIKVEEKTQYGLDAIKNLNQNGTCQWKTDAKGMMDIDVTTAVGYTMTISGVTEVPHVKESAVATAVYIVIGCVVLGTIVGIGFGGYCWWKKCNKKSKMDETTMKDVKVNEKNGLDNNFFVEEEQAEIVRQSRGQERRSEKEKSGSEKVVKKS</sequence>
<name>A0AC34Q221_9BILA</name>
<evidence type="ECO:0000313" key="2">
    <source>
        <dbReference type="WBParaSite" id="JU765_v2.g1223.t1"/>
    </source>
</evidence>
<organism evidence="1 2">
    <name type="scientific">Panagrolaimus sp. JU765</name>
    <dbReference type="NCBI Taxonomy" id="591449"/>
    <lineage>
        <taxon>Eukaryota</taxon>
        <taxon>Metazoa</taxon>
        <taxon>Ecdysozoa</taxon>
        <taxon>Nematoda</taxon>
        <taxon>Chromadorea</taxon>
        <taxon>Rhabditida</taxon>
        <taxon>Tylenchina</taxon>
        <taxon>Panagrolaimomorpha</taxon>
        <taxon>Panagrolaimoidea</taxon>
        <taxon>Panagrolaimidae</taxon>
        <taxon>Panagrolaimus</taxon>
    </lineage>
</organism>
<evidence type="ECO:0000313" key="1">
    <source>
        <dbReference type="Proteomes" id="UP000887576"/>
    </source>
</evidence>
<proteinExistence type="predicted"/>